<dbReference type="InterPro" id="IPR000847">
    <property type="entry name" value="LysR_HTH_N"/>
</dbReference>
<dbReference type="GO" id="GO:0003700">
    <property type="term" value="F:DNA-binding transcription factor activity"/>
    <property type="evidence" value="ECO:0007669"/>
    <property type="project" value="InterPro"/>
</dbReference>
<dbReference type="PRINTS" id="PR00039">
    <property type="entry name" value="HTHLYSR"/>
</dbReference>
<dbReference type="InterPro" id="IPR036388">
    <property type="entry name" value="WH-like_DNA-bd_sf"/>
</dbReference>
<dbReference type="InterPro" id="IPR050950">
    <property type="entry name" value="HTH-type_LysR_regulators"/>
</dbReference>
<comment type="similarity">
    <text evidence="1">Belongs to the LysR transcriptional regulatory family.</text>
</comment>
<evidence type="ECO:0000256" key="3">
    <source>
        <dbReference type="ARBA" id="ARBA00023125"/>
    </source>
</evidence>
<dbReference type="SUPFAM" id="SSF53850">
    <property type="entry name" value="Periplasmic binding protein-like II"/>
    <property type="match status" value="1"/>
</dbReference>
<accession>A0A6N3CH54</accession>
<feature type="domain" description="HTH lysR-type" evidence="5">
    <location>
        <begin position="1"/>
        <end position="57"/>
    </location>
</feature>
<evidence type="ECO:0000259" key="5">
    <source>
        <dbReference type="PROSITE" id="PS50931"/>
    </source>
</evidence>
<dbReference type="Pfam" id="PF03466">
    <property type="entry name" value="LysR_substrate"/>
    <property type="match status" value="1"/>
</dbReference>
<dbReference type="GO" id="GO:0003677">
    <property type="term" value="F:DNA binding"/>
    <property type="evidence" value="ECO:0007669"/>
    <property type="project" value="UniProtKB-KW"/>
</dbReference>
<dbReference type="GO" id="GO:0005829">
    <property type="term" value="C:cytosol"/>
    <property type="evidence" value="ECO:0007669"/>
    <property type="project" value="TreeGrafter"/>
</dbReference>
<evidence type="ECO:0000313" key="7">
    <source>
        <dbReference type="EMBL" id="VYU15332.1"/>
    </source>
</evidence>
<dbReference type="Gene3D" id="1.10.10.10">
    <property type="entry name" value="Winged helix-like DNA-binding domain superfamily/Winged helix DNA-binding domain"/>
    <property type="match status" value="1"/>
</dbReference>
<protein>
    <submittedName>
        <fullName evidence="7">HTH-type transcriptional regulator BenM</fullName>
    </submittedName>
    <submittedName>
        <fullName evidence="6">LysR family transcriptional regulator</fullName>
    </submittedName>
</protein>
<dbReference type="CDD" id="cd05466">
    <property type="entry name" value="PBP2_LTTR_substrate"/>
    <property type="match status" value="1"/>
</dbReference>
<dbReference type="Pfam" id="PF00126">
    <property type="entry name" value="HTH_1"/>
    <property type="match status" value="1"/>
</dbReference>
<dbReference type="PROSITE" id="PS50931">
    <property type="entry name" value="HTH_LYSR"/>
    <property type="match status" value="1"/>
</dbReference>
<dbReference type="EMBL" id="CACRUA010000019">
    <property type="protein sequence ID" value="VYU15332.1"/>
    <property type="molecule type" value="Genomic_DNA"/>
</dbReference>
<keyword evidence="4" id="KW-0804">Transcription</keyword>
<proteinExistence type="inferred from homology"/>
<keyword evidence="3" id="KW-0238">DNA-binding</keyword>
<reference evidence="7" key="1">
    <citation type="submission" date="2019-11" db="EMBL/GenBank/DDBJ databases">
        <authorList>
            <person name="Feng L."/>
        </authorList>
    </citation>
    <scope>NUCLEOTIDE SEQUENCE</scope>
    <source>
        <strain evidence="7">CsymbiosumLFYP84</strain>
    </source>
</reference>
<dbReference type="SUPFAM" id="SSF46785">
    <property type="entry name" value="Winged helix' DNA-binding domain"/>
    <property type="match status" value="1"/>
</dbReference>
<evidence type="ECO:0000256" key="2">
    <source>
        <dbReference type="ARBA" id="ARBA00023015"/>
    </source>
</evidence>
<dbReference type="RefSeq" id="WP_227072573.1">
    <property type="nucleotide sequence ID" value="NZ_CACRUA010000019.1"/>
</dbReference>
<dbReference type="InterPro" id="IPR036390">
    <property type="entry name" value="WH_DNA-bd_sf"/>
</dbReference>
<dbReference type="PANTHER" id="PTHR30419:SF28">
    <property type="entry name" value="HTH-TYPE TRANSCRIPTIONAL REGULATOR BSDA"/>
    <property type="match status" value="1"/>
</dbReference>
<dbReference type="EMBL" id="JAQLGM010000013">
    <property type="protein sequence ID" value="MDB2000008.1"/>
    <property type="molecule type" value="Genomic_DNA"/>
</dbReference>
<gene>
    <name evidence="7" type="primary">benM_1</name>
    <name evidence="7" type="ORF">CSLFYP84_01447</name>
    <name evidence="6" type="ORF">PM006_07330</name>
</gene>
<organism evidence="7">
    <name type="scientific">Clostridium symbiosum</name>
    <name type="common">Bacteroides symbiosus</name>
    <dbReference type="NCBI Taxonomy" id="1512"/>
    <lineage>
        <taxon>Bacteria</taxon>
        <taxon>Bacillati</taxon>
        <taxon>Bacillota</taxon>
        <taxon>Clostridia</taxon>
        <taxon>Lachnospirales</taxon>
        <taxon>Lachnospiraceae</taxon>
        <taxon>Otoolea</taxon>
    </lineage>
</organism>
<dbReference type="Gene3D" id="3.40.190.290">
    <property type="match status" value="1"/>
</dbReference>
<dbReference type="Proteomes" id="UP001300871">
    <property type="component" value="Unassembled WGS sequence"/>
</dbReference>
<dbReference type="AlphaFoldDB" id="A0A6N3CH54"/>
<dbReference type="InterPro" id="IPR005119">
    <property type="entry name" value="LysR_subst-bd"/>
</dbReference>
<evidence type="ECO:0000256" key="1">
    <source>
        <dbReference type="ARBA" id="ARBA00009437"/>
    </source>
</evidence>
<evidence type="ECO:0000256" key="4">
    <source>
        <dbReference type="ARBA" id="ARBA00023163"/>
    </source>
</evidence>
<dbReference type="GeneID" id="57970445"/>
<name>A0A6N3CH54_CLOSY</name>
<dbReference type="PANTHER" id="PTHR30419">
    <property type="entry name" value="HTH-TYPE TRANSCRIPTIONAL REGULATOR YBHD"/>
    <property type="match status" value="1"/>
</dbReference>
<reference evidence="6" key="2">
    <citation type="submission" date="2023-01" db="EMBL/GenBank/DDBJ databases">
        <title>Human gut microbiome strain richness.</title>
        <authorList>
            <person name="Chen-Liaw A."/>
        </authorList>
    </citation>
    <scope>NUCLEOTIDE SEQUENCE</scope>
    <source>
        <strain evidence="6">B1_m1001713B170214d0_201011</strain>
    </source>
</reference>
<keyword evidence="2" id="KW-0805">Transcription regulation</keyword>
<sequence length="318" mass="36145">MTIEMEYIYLVYQEKSFSKAAKKLFVSQSAVSAMVKKMEGKLGCQIFDRSTIPLSVTKEGMYYISCIERFMTLEKDMDAYFKDVSDVKTGHLSVGSSSFFCAYLLADLLKRFKKKYPGMHVEIHEGNIKELKAGLMNGTIDFLLETAIPAGESVERYLFDHEDIILAVPADYEVNKRLREYNMTFQEARDGVFRQAKFPAVDLSVFSGYPFILLKPENDISARSMEICKNAGFIPTVELYLDQIMTAFYVAKSGAGITFIRNSLLSLITDTDELCYYKIGDPLARREIYVTCKKGRYKTKAIEVFLSLCGISLEKNDV</sequence>
<evidence type="ECO:0000313" key="6">
    <source>
        <dbReference type="EMBL" id="MDB2000008.1"/>
    </source>
</evidence>